<name>A0ABT8RDF6_9BACT</name>
<dbReference type="PANTHER" id="PTHR43280:SF32">
    <property type="entry name" value="TRANSCRIPTIONAL REGULATORY PROTEIN"/>
    <property type="match status" value="1"/>
</dbReference>
<evidence type="ECO:0000313" key="6">
    <source>
        <dbReference type="Proteomes" id="UP001168528"/>
    </source>
</evidence>
<dbReference type="Pfam" id="PF12833">
    <property type="entry name" value="HTH_18"/>
    <property type="match status" value="1"/>
</dbReference>
<dbReference type="InterPro" id="IPR018060">
    <property type="entry name" value="HTH_AraC"/>
</dbReference>
<protein>
    <submittedName>
        <fullName evidence="5">AraC family transcriptional regulator</fullName>
    </submittedName>
</protein>
<dbReference type="Proteomes" id="UP001168528">
    <property type="component" value="Unassembled WGS sequence"/>
</dbReference>
<keyword evidence="3" id="KW-0804">Transcription</keyword>
<proteinExistence type="predicted"/>
<evidence type="ECO:0000256" key="3">
    <source>
        <dbReference type="ARBA" id="ARBA00023163"/>
    </source>
</evidence>
<evidence type="ECO:0000256" key="2">
    <source>
        <dbReference type="ARBA" id="ARBA00023125"/>
    </source>
</evidence>
<sequence>MEVHSTSGVYLLGIKNSVEEPLLKPAQFAQYTILFIQEGEGIFHADVGAFPFCGPVLLFATPLQVIYLEVSKPFPFTVLQFHGDFYCIEYHQADVGCNGLLFNNIYLEPFVKLSPQESKQFAQLMEQLAEELHAAIPSQMVLQACLQLLLAKSSSIKSRSLSEKQEPTDELMERFRLLLDEHYLHLHKPSDYASLLGLPPNTFTKRITKYFKKTPSLLIQERLILEAKKRLHLTRKSIKEIAYALQFGDEFYFSRFFKKLTGVSPQTFRD</sequence>
<dbReference type="SMART" id="SM00342">
    <property type="entry name" value="HTH_ARAC"/>
    <property type="match status" value="1"/>
</dbReference>
<evidence type="ECO:0000256" key="1">
    <source>
        <dbReference type="ARBA" id="ARBA00023015"/>
    </source>
</evidence>
<dbReference type="PANTHER" id="PTHR43280">
    <property type="entry name" value="ARAC-FAMILY TRANSCRIPTIONAL REGULATOR"/>
    <property type="match status" value="1"/>
</dbReference>
<keyword evidence="1" id="KW-0805">Transcription regulation</keyword>
<evidence type="ECO:0000313" key="5">
    <source>
        <dbReference type="EMBL" id="MDO1450136.1"/>
    </source>
</evidence>
<evidence type="ECO:0000259" key="4">
    <source>
        <dbReference type="PROSITE" id="PS01124"/>
    </source>
</evidence>
<dbReference type="PROSITE" id="PS01124">
    <property type="entry name" value="HTH_ARAC_FAMILY_2"/>
    <property type="match status" value="1"/>
</dbReference>
<gene>
    <name evidence="5" type="ORF">Q0590_27895</name>
</gene>
<dbReference type="RefSeq" id="WP_302040939.1">
    <property type="nucleotide sequence ID" value="NZ_JAUKPO010000026.1"/>
</dbReference>
<comment type="caution">
    <text evidence="5">The sequence shown here is derived from an EMBL/GenBank/DDBJ whole genome shotgun (WGS) entry which is preliminary data.</text>
</comment>
<dbReference type="EMBL" id="JAUKPO010000026">
    <property type="protein sequence ID" value="MDO1450136.1"/>
    <property type="molecule type" value="Genomic_DNA"/>
</dbReference>
<keyword evidence="2" id="KW-0238">DNA-binding</keyword>
<dbReference type="InterPro" id="IPR009057">
    <property type="entry name" value="Homeodomain-like_sf"/>
</dbReference>
<accession>A0ABT8RDF6</accession>
<dbReference type="Gene3D" id="1.10.10.60">
    <property type="entry name" value="Homeodomain-like"/>
    <property type="match status" value="1"/>
</dbReference>
<keyword evidence="6" id="KW-1185">Reference proteome</keyword>
<feature type="domain" description="HTH araC/xylS-type" evidence="4">
    <location>
        <begin position="173"/>
        <end position="270"/>
    </location>
</feature>
<organism evidence="5 6">
    <name type="scientific">Rhodocytophaga aerolata</name>
    <dbReference type="NCBI Taxonomy" id="455078"/>
    <lineage>
        <taxon>Bacteria</taxon>
        <taxon>Pseudomonadati</taxon>
        <taxon>Bacteroidota</taxon>
        <taxon>Cytophagia</taxon>
        <taxon>Cytophagales</taxon>
        <taxon>Rhodocytophagaceae</taxon>
        <taxon>Rhodocytophaga</taxon>
    </lineage>
</organism>
<reference evidence="5" key="1">
    <citation type="submission" date="2023-07" db="EMBL/GenBank/DDBJ databases">
        <title>The genome sequence of Rhodocytophaga aerolata KACC 12507.</title>
        <authorList>
            <person name="Zhang X."/>
        </authorList>
    </citation>
    <scope>NUCLEOTIDE SEQUENCE</scope>
    <source>
        <strain evidence="5">KACC 12507</strain>
    </source>
</reference>
<dbReference type="SUPFAM" id="SSF46689">
    <property type="entry name" value="Homeodomain-like"/>
    <property type="match status" value="1"/>
</dbReference>